<name>A0A0N1P229_9EURO</name>
<accession>A0A0N1P229</accession>
<dbReference type="GeneID" id="28733835"/>
<gene>
    <name evidence="2" type="ORF">AB675_2018</name>
</gene>
<evidence type="ECO:0000256" key="1">
    <source>
        <dbReference type="SAM" id="MobiDB-lite"/>
    </source>
</evidence>
<keyword evidence="3" id="KW-1185">Reference proteome</keyword>
<dbReference type="VEuPathDB" id="FungiDB:AB675_2018"/>
<sequence>MAFCFVVGTNASLADFTSQLKGYENVTAQCHNCGNWSAHPISSWEWFTFCWIPVIPLGGKHKDTKEKTPADIAFHKVACSICRFRQDMRQRNDIQQGGAGGPPPQHHQMGPPQGWSQGPPQQQQGYGQGPPPGQGGQPVYK</sequence>
<feature type="compositionally biased region" description="Low complexity" evidence="1">
    <location>
        <begin position="106"/>
        <end position="125"/>
    </location>
</feature>
<proteinExistence type="predicted"/>
<evidence type="ECO:0000313" key="3">
    <source>
        <dbReference type="Proteomes" id="UP000038010"/>
    </source>
</evidence>
<dbReference type="PANTHER" id="PTHR28139:SF1">
    <property type="entry name" value="UPF0768 PROTEIN YBL029C-A"/>
    <property type="match status" value="1"/>
</dbReference>
<dbReference type="PANTHER" id="PTHR28139">
    <property type="entry name" value="UPF0768 PROTEIN YBL029C-A"/>
    <property type="match status" value="1"/>
</dbReference>
<reference evidence="2 3" key="1">
    <citation type="submission" date="2015-06" db="EMBL/GenBank/DDBJ databases">
        <title>Draft genome of the ant-associated black yeast Phialophora attae CBS 131958.</title>
        <authorList>
            <person name="Moreno L.F."/>
            <person name="Stielow B.J."/>
            <person name="de Hoog S."/>
            <person name="Vicente V.A."/>
            <person name="Weiss V.A."/>
            <person name="de Vries M."/>
            <person name="Cruz L.M."/>
            <person name="Souza E.M."/>
        </authorList>
    </citation>
    <scope>NUCLEOTIDE SEQUENCE [LARGE SCALE GENOMIC DNA]</scope>
    <source>
        <strain evidence="2 3">CBS 131958</strain>
    </source>
</reference>
<dbReference type="Proteomes" id="UP000038010">
    <property type="component" value="Unassembled WGS sequence"/>
</dbReference>
<protein>
    <submittedName>
        <fullName evidence="2">Uncharacterized protein</fullName>
    </submittedName>
</protein>
<evidence type="ECO:0000313" key="2">
    <source>
        <dbReference type="EMBL" id="KPI42825.1"/>
    </source>
</evidence>
<dbReference type="EMBL" id="LFJN01000006">
    <property type="protein sequence ID" value="KPI42825.1"/>
    <property type="molecule type" value="Genomic_DNA"/>
</dbReference>
<feature type="region of interest" description="Disordered" evidence="1">
    <location>
        <begin position="90"/>
        <end position="141"/>
    </location>
</feature>
<dbReference type="OrthoDB" id="5545479at2759"/>
<organism evidence="2 3">
    <name type="scientific">Cyphellophora attinorum</name>
    <dbReference type="NCBI Taxonomy" id="1664694"/>
    <lineage>
        <taxon>Eukaryota</taxon>
        <taxon>Fungi</taxon>
        <taxon>Dikarya</taxon>
        <taxon>Ascomycota</taxon>
        <taxon>Pezizomycotina</taxon>
        <taxon>Eurotiomycetes</taxon>
        <taxon>Chaetothyriomycetidae</taxon>
        <taxon>Chaetothyriales</taxon>
        <taxon>Cyphellophoraceae</taxon>
        <taxon>Cyphellophora</taxon>
    </lineage>
</organism>
<dbReference type="RefSeq" id="XP_018002788.1">
    <property type="nucleotide sequence ID" value="XM_018141955.1"/>
</dbReference>
<dbReference type="AlphaFoldDB" id="A0A0N1P229"/>
<comment type="caution">
    <text evidence="2">The sequence shown here is derived from an EMBL/GenBank/DDBJ whole genome shotgun (WGS) entry which is preliminary data.</text>
</comment>
<dbReference type="STRING" id="1664694.A0A0N1P229"/>